<sequence>MNEPIRFLLEDADLQALLQNRRDHAGFFMGLNSAKLAKVPLLRWNRRATFVLASSHGDPVTVTASERGNGNKDDKMVLVVRGGMRPTCLEIRPP</sequence>
<protein>
    <submittedName>
        <fullName evidence="1">Uncharacterized protein</fullName>
    </submittedName>
</protein>
<organism evidence="1 2">
    <name type="scientific">Bradyrhizobium lupini HPC(L)</name>
    <dbReference type="NCBI Taxonomy" id="1229491"/>
    <lineage>
        <taxon>Bacteria</taxon>
        <taxon>Pseudomonadati</taxon>
        <taxon>Pseudomonadota</taxon>
        <taxon>Alphaproteobacteria</taxon>
        <taxon>Hyphomicrobiales</taxon>
        <taxon>Nitrobacteraceae</taxon>
        <taxon>Bradyrhizobium</taxon>
    </lineage>
</organism>
<gene>
    <name evidence="1" type="ORF">C241_15638</name>
</gene>
<dbReference type="EMBL" id="AMQQ01000023">
    <property type="protein sequence ID" value="EKJ94746.1"/>
    <property type="molecule type" value="Genomic_DNA"/>
</dbReference>
<keyword evidence="2" id="KW-1185">Reference proteome</keyword>
<accession>A0ABN0HJD2</accession>
<proteinExistence type="predicted"/>
<name>A0ABN0HJD2_RHILU</name>
<evidence type="ECO:0000313" key="1">
    <source>
        <dbReference type="EMBL" id="EKJ94746.1"/>
    </source>
</evidence>
<comment type="caution">
    <text evidence="1">The sequence shown here is derived from an EMBL/GenBank/DDBJ whole genome shotgun (WGS) entry which is preliminary data.</text>
</comment>
<evidence type="ECO:0000313" key="2">
    <source>
        <dbReference type="Proteomes" id="UP000017668"/>
    </source>
</evidence>
<dbReference type="Proteomes" id="UP000017668">
    <property type="component" value="Unassembled WGS sequence"/>
</dbReference>
<reference evidence="1 2" key="1">
    <citation type="journal article" date="2013" name="Genome Announc.">
        <title>Genome Sequence of Rhizobium lupini HPC(L) Isolated from Saline Desert Soil, Kutch (Gujarat).</title>
        <authorList>
            <person name="Agarwal L."/>
            <person name="Purohit H.J."/>
        </authorList>
    </citation>
    <scope>NUCLEOTIDE SEQUENCE [LARGE SCALE GENOMIC DNA]</scope>
    <source>
        <strain evidence="2">HPC(L)</strain>
    </source>
</reference>